<proteinExistence type="predicted"/>
<accession>Q0FYX4</accession>
<dbReference type="RefSeq" id="WP_007067440.1">
    <property type="nucleotide sequence ID" value="NZ_DS022272.1"/>
</dbReference>
<protein>
    <submittedName>
        <fullName evidence="1">Uncharacterized protein</fullName>
    </submittedName>
</protein>
<dbReference type="EMBL" id="AATP01000009">
    <property type="protein sequence ID" value="EAU40184.1"/>
    <property type="molecule type" value="Genomic_DNA"/>
</dbReference>
<dbReference type="STRING" id="217511.GCA_001463845_01044"/>
<sequence>MANNTFSHVGQDLRAAAAALNRFTIDDVDDEFPIAHLKALDRAGLIRRIDVDDVDLHDDVLEGFEVEDEIWTLTEEGLAFLKRAAAQ</sequence>
<comment type="caution">
    <text evidence="1">The sequence shown here is derived from an EMBL/GenBank/DDBJ whole genome shotgun (WGS) entry which is preliminary data.</text>
</comment>
<dbReference type="HOGENOM" id="CLU_2478858_0_0_5"/>
<dbReference type="AlphaFoldDB" id="Q0FYX4"/>
<gene>
    <name evidence="1" type="ORF">FP2506_11527</name>
</gene>
<reference evidence="1 2" key="1">
    <citation type="journal article" date="2010" name="J. Bacteriol.">
        <title>Genome sequence of Fulvimarina pelagi HTCC2506T, a Mn(II)-oxidizing alphaproteobacterium possessing an aerobic anoxygenic photosynthetic gene cluster and Xanthorhodopsin.</title>
        <authorList>
            <person name="Kang I."/>
            <person name="Oh H.M."/>
            <person name="Lim S.I."/>
            <person name="Ferriera S."/>
            <person name="Giovannoni S.J."/>
            <person name="Cho J.C."/>
        </authorList>
    </citation>
    <scope>NUCLEOTIDE SEQUENCE [LARGE SCALE GENOMIC DNA]</scope>
    <source>
        <strain evidence="1 2">HTCC2506</strain>
    </source>
</reference>
<name>Q0FYX4_9HYPH</name>
<evidence type="ECO:0000313" key="1">
    <source>
        <dbReference type="EMBL" id="EAU40184.1"/>
    </source>
</evidence>
<evidence type="ECO:0000313" key="2">
    <source>
        <dbReference type="Proteomes" id="UP000004310"/>
    </source>
</evidence>
<organism evidence="1 2">
    <name type="scientific">Fulvimarina pelagi HTCC2506</name>
    <dbReference type="NCBI Taxonomy" id="314231"/>
    <lineage>
        <taxon>Bacteria</taxon>
        <taxon>Pseudomonadati</taxon>
        <taxon>Pseudomonadota</taxon>
        <taxon>Alphaproteobacteria</taxon>
        <taxon>Hyphomicrobiales</taxon>
        <taxon>Aurantimonadaceae</taxon>
        <taxon>Fulvimarina</taxon>
    </lineage>
</organism>
<dbReference type="Proteomes" id="UP000004310">
    <property type="component" value="Unassembled WGS sequence"/>
</dbReference>
<keyword evidence="2" id="KW-1185">Reference proteome</keyword>